<protein>
    <recommendedName>
        <fullName evidence="2">Protein kinase domain-containing protein</fullName>
    </recommendedName>
</protein>
<dbReference type="GO" id="GO:0005524">
    <property type="term" value="F:ATP binding"/>
    <property type="evidence" value="ECO:0007669"/>
    <property type="project" value="InterPro"/>
</dbReference>
<gene>
    <name evidence="3" type="ORF">M407DRAFT_64100</name>
</gene>
<dbReference type="CDD" id="cd00180">
    <property type="entry name" value="PKc"/>
    <property type="match status" value="1"/>
</dbReference>
<dbReference type="STRING" id="1051891.A0A0C3ML95"/>
<dbReference type="AlphaFoldDB" id="A0A0C3ML95"/>
<dbReference type="PROSITE" id="PS50011">
    <property type="entry name" value="PROTEIN_KINASE_DOM"/>
    <property type="match status" value="1"/>
</dbReference>
<evidence type="ECO:0000259" key="2">
    <source>
        <dbReference type="PROSITE" id="PS50011"/>
    </source>
</evidence>
<evidence type="ECO:0000313" key="3">
    <source>
        <dbReference type="EMBL" id="KIO34482.1"/>
    </source>
</evidence>
<dbReference type="SMART" id="SM00220">
    <property type="entry name" value="S_TKc"/>
    <property type="match status" value="1"/>
</dbReference>
<sequence length="181" mass="20207">VGREVLVWQMVKHPRITPFIGYIREYKDGIIPCIVSKWRQQGDLVTYLSNHPQANRFQLTRRLRVIILQLYQALEGLTYLHTFPGKSITHFDIKPENILITDDGEAELCDFGYAKVLGGEATGYTTSPNPGGTYPYMSPEVLNGSEWKSLTPAVDVFAIGSTVLYVSAAAVPLGFLLCWPS</sequence>
<dbReference type="InterPro" id="IPR000719">
    <property type="entry name" value="Prot_kinase_dom"/>
</dbReference>
<feature type="transmembrane region" description="Helical" evidence="1">
    <location>
        <begin position="156"/>
        <end position="179"/>
    </location>
</feature>
<dbReference type="InterPro" id="IPR051681">
    <property type="entry name" value="Ser/Thr_Kinases-Pseudokinases"/>
</dbReference>
<name>A0A0C3ML95_9AGAM</name>
<reference evidence="3 4" key="1">
    <citation type="submission" date="2014-04" db="EMBL/GenBank/DDBJ databases">
        <authorList>
            <consortium name="DOE Joint Genome Institute"/>
            <person name="Kuo A."/>
            <person name="Girlanda M."/>
            <person name="Perotto S."/>
            <person name="Kohler A."/>
            <person name="Nagy L.G."/>
            <person name="Floudas D."/>
            <person name="Copeland A."/>
            <person name="Barry K.W."/>
            <person name="Cichocki N."/>
            <person name="Veneault-Fourrey C."/>
            <person name="LaButti K."/>
            <person name="Lindquist E.A."/>
            <person name="Lipzen A."/>
            <person name="Lundell T."/>
            <person name="Morin E."/>
            <person name="Murat C."/>
            <person name="Sun H."/>
            <person name="Tunlid A."/>
            <person name="Henrissat B."/>
            <person name="Grigoriev I.V."/>
            <person name="Hibbett D.S."/>
            <person name="Martin F."/>
            <person name="Nordberg H.P."/>
            <person name="Cantor M.N."/>
            <person name="Hua S.X."/>
        </authorList>
    </citation>
    <scope>NUCLEOTIDE SEQUENCE [LARGE SCALE GENOMIC DNA]</scope>
    <source>
        <strain evidence="3 4">MUT 4182</strain>
    </source>
</reference>
<evidence type="ECO:0000256" key="1">
    <source>
        <dbReference type="SAM" id="Phobius"/>
    </source>
</evidence>
<reference evidence="4" key="2">
    <citation type="submission" date="2015-01" db="EMBL/GenBank/DDBJ databases">
        <title>Evolutionary Origins and Diversification of the Mycorrhizal Mutualists.</title>
        <authorList>
            <consortium name="DOE Joint Genome Institute"/>
            <consortium name="Mycorrhizal Genomics Consortium"/>
            <person name="Kohler A."/>
            <person name="Kuo A."/>
            <person name="Nagy L.G."/>
            <person name="Floudas D."/>
            <person name="Copeland A."/>
            <person name="Barry K.W."/>
            <person name="Cichocki N."/>
            <person name="Veneault-Fourrey C."/>
            <person name="LaButti K."/>
            <person name="Lindquist E.A."/>
            <person name="Lipzen A."/>
            <person name="Lundell T."/>
            <person name="Morin E."/>
            <person name="Murat C."/>
            <person name="Riley R."/>
            <person name="Ohm R."/>
            <person name="Sun H."/>
            <person name="Tunlid A."/>
            <person name="Henrissat B."/>
            <person name="Grigoriev I.V."/>
            <person name="Hibbett D.S."/>
            <person name="Martin F."/>
        </authorList>
    </citation>
    <scope>NUCLEOTIDE SEQUENCE [LARGE SCALE GENOMIC DNA]</scope>
    <source>
        <strain evidence="4">MUT 4182</strain>
    </source>
</reference>
<keyword evidence="1" id="KW-0472">Membrane</keyword>
<dbReference type="OrthoDB" id="4062651at2759"/>
<accession>A0A0C3ML95</accession>
<dbReference type="HOGENOM" id="CLU_000288_7_18_1"/>
<keyword evidence="1" id="KW-0812">Transmembrane</keyword>
<dbReference type="InterPro" id="IPR008271">
    <property type="entry name" value="Ser/Thr_kinase_AS"/>
</dbReference>
<dbReference type="InterPro" id="IPR011009">
    <property type="entry name" value="Kinase-like_dom_sf"/>
</dbReference>
<keyword evidence="4" id="KW-1185">Reference proteome</keyword>
<dbReference type="Proteomes" id="UP000054248">
    <property type="component" value="Unassembled WGS sequence"/>
</dbReference>
<evidence type="ECO:0000313" key="4">
    <source>
        <dbReference type="Proteomes" id="UP000054248"/>
    </source>
</evidence>
<dbReference type="SUPFAM" id="SSF56112">
    <property type="entry name" value="Protein kinase-like (PK-like)"/>
    <property type="match status" value="1"/>
</dbReference>
<dbReference type="PANTHER" id="PTHR44329">
    <property type="entry name" value="SERINE/THREONINE-PROTEIN KINASE TNNI3K-RELATED"/>
    <property type="match status" value="1"/>
</dbReference>
<dbReference type="Pfam" id="PF00069">
    <property type="entry name" value="Pkinase"/>
    <property type="match status" value="1"/>
</dbReference>
<proteinExistence type="predicted"/>
<feature type="non-terminal residue" evidence="3">
    <location>
        <position position="1"/>
    </location>
</feature>
<dbReference type="GO" id="GO:0004674">
    <property type="term" value="F:protein serine/threonine kinase activity"/>
    <property type="evidence" value="ECO:0007669"/>
    <property type="project" value="TreeGrafter"/>
</dbReference>
<dbReference type="PROSITE" id="PS00108">
    <property type="entry name" value="PROTEIN_KINASE_ST"/>
    <property type="match status" value="1"/>
</dbReference>
<dbReference type="Gene3D" id="1.10.510.10">
    <property type="entry name" value="Transferase(Phosphotransferase) domain 1"/>
    <property type="match status" value="1"/>
</dbReference>
<feature type="domain" description="Protein kinase" evidence="2">
    <location>
        <begin position="1"/>
        <end position="181"/>
    </location>
</feature>
<organism evidence="3 4">
    <name type="scientific">Tulasnella calospora MUT 4182</name>
    <dbReference type="NCBI Taxonomy" id="1051891"/>
    <lineage>
        <taxon>Eukaryota</taxon>
        <taxon>Fungi</taxon>
        <taxon>Dikarya</taxon>
        <taxon>Basidiomycota</taxon>
        <taxon>Agaricomycotina</taxon>
        <taxon>Agaricomycetes</taxon>
        <taxon>Cantharellales</taxon>
        <taxon>Tulasnellaceae</taxon>
        <taxon>Tulasnella</taxon>
    </lineage>
</organism>
<dbReference type="EMBL" id="KN822942">
    <property type="protein sequence ID" value="KIO34482.1"/>
    <property type="molecule type" value="Genomic_DNA"/>
</dbReference>
<keyword evidence="1" id="KW-1133">Transmembrane helix</keyword>